<sequence length="194" mass="22019">MIMLTSIIVKLQRVGGKLFTKHLFVTNATIGLIITGAGDAIQQSIEHRLVEKKPFDKQRIVAMSTSGIVLGALGHYWYGMLDRRFPGTKAVSVIKKLLSEMALSPPFALVMFQGVGLLEGRSQRQCFEDYKENIFTVLMFDYSFFLPFQTLNFIFLPPRFRVGYVGTLTLIYDIFMSYIIHKEDTMGHRHVTAG</sequence>
<evidence type="ECO:0000313" key="11">
    <source>
        <dbReference type="RefSeq" id="XP_022251802.1"/>
    </source>
</evidence>
<dbReference type="RefSeq" id="XP_022251802.1">
    <property type="nucleotide sequence ID" value="XM_022396094.1"/>
</dbReference>
<dbReference type="Pfam" id="PF04117">
    <property type="entry name" value="Mpv17_PMP22"/>
    <property type="match status" value="1"/>
</dbReference>
<protein>
    <submittedName>
        <fullName evidence="8 9">Mpv17-like protein 2</fullName>
    </submittedName>
</protein>
<accession>A0ABM1BKC9</accession>
<keyword evidence="3 6" id="KW-0812">Transmembrane</keyword>
<dbReference type="InterPro" id="IPR007248">
    <property type="entry name" value="Mpv17_PMP22"/>
</dbReference>
<dbReference type="RefSeq" id="XP_013783721.1">
    <property type="nucleotide sequence ID" value="XM_013928267.2"/>
</dbReference>
<keyword evidence="7" id="KW-1185">Reference proteome</keyword>
<name>A0ABM1BKC9_LIMPO</name>
<feature type="transmembrane region" description="Helical" evidence="6">
    <location>
        <begin position="60"/>
        <end position="78"/>
    </location>
</feature>
<evidence type="ECO:0000256" key="1">
    <source>
        <dbReference type="ARBA" id="ARBA00004141"/>
    </source>
</evidence>
<dbReference type="PANTHER" id="PTHR11266">
    <property type="entry name" value="PEROXISOMAL MEMBRANE PROTEIN 2, PXMP2 MPV17"/>
    <property type="match status" value="1"/>
</dbReference>
<evidence type="ECO:0000256" key="4">
    <source>
        <dbReference type="ARBA" id="ARBA00022989"/>
    </source>
</evidence>
<dbReference type="RefSeq" id="XP_022251801.1">
    <property type="nucleotide sequence ID" value="XM_022396093.1"/>
</dbReference>
<evidence type="ECO:0000256" key="6">
    <source>
        <dbReference type="RuleBase" id="RU363053"/>
    </source>
</evidence>
<dbReference type="PANTHER" id="PTHR11266:SF8">
    <property type="entry name" value="MPV17-LIKE PROTEIN 2"/>
    <property type="match status" value="1"/>
</dbReference>
<evidence type="ECO:0000256" key="5">
    <source>
        <dbReference type="ARBA" id="ARBA00023136"/>
    </source>
</evidence>
<comment type="similarity">
    <text evidence="2 6">Belongs to the peroxisomal membrane protein PXMP2/4 family.</text>
</comment>
<keyword evidence="4 6" id="KW-1133">Transmembrane helix</keyword>
<evidence type="ECO:0000256" key="2">
    <source>
        <dbReference type="ARBA" id="ARBA00006824"/>
    </source>
</evidence>
<feature type="transmembrane region" description="Helical" evidence="6">
    <location>
        <begin position="162"/>
        <end position="180"/>
    </location>
</feature>
<evidence type="ECO:0000313" key="8">
    <source>
        <dbReference type="RefSeq" id="XP_013783720.1"/>
    </source>
</evidence>
<proteinExistence type="inferred from homology"/>
<feature type="transmembrane region" description="Helical" evidence="6">
    <location>
        <begin position="134"/>
        <end position="156"/>
    </location>
</feature>
<keyword evidence="5 6" id="KW-0472">Membrane</keyword>
<comment type="subcellular location">
    <subcellularLocation>
        <location evidence="1">Membrane</location>
        <topology evidence="1">Multi-pass membrane protein</topology>
    </subcellularLocation>
</comment>
<dbReference type="GeneID" id="106467883"/>
<evidence type="ECO:0000313" key="9">
    <source>
        <dbReference type="RefSeq" id="XP_013783721.1"/>
    </source>
</evidence>
<reference evidence="8 9" key="1">
    <citation type="submission" date="2025-05" db="UniProtKB">
        <authorList>
            <consortium name="RefSeq"/>
        </authorList>
    </citation>
    <scope>IDENTIFICATION</scope>
    <source>
        <tissue evidence="8 9">Muscle</tissue>
    </source>
</reference>
<dbReference type="RefSeq" id="XP_013783720.1">
    <property type="nucleotide sequence ID" value="XM_013928266.2"/>
</dbReference>
<evidence type="ECO:0000313" key="10">
    <source>
        <dbReference type="RefSeq" id="XP_022251801.1"/>
    </source>
</evidence>
<evidence type="ECO:0000256" key="3">
    <source>
        <dbReference type="ARBA" id="ARBA00022692"/>
    </source>
</evidence>
<dbReference type="Proteomes" id="UP000694941">
    <property type="component" value="Unplaced"/>
</dbReference>
<evidence type="ECO:0000313" key="7">
    <source>
        <dbReference type="Proteomes" id="UP000694941"/>
    </source>
</evidence>
<organism evidence="7 9">
    <name type="scientific">Limulus polyphemus</name>
    <name type="common">Atlantic horseshoe crab</name>
    <dbReference type="NCBI Taxonomy" id="6850"/>
    <lineage>
        <taxon>Eukaryota</taxon>
        <taxon>Metazoa</taxon>
        <taxon>Ecdysozoa</taxon>
        <taxon>Arthropoda</taxon>
        <taxon>Chelicerata</taxon>
        <taxon>Merostomata</taxon>
        <taxon>Xiphosura</taxon>
        <taxon>Limulidae</taxon>
        <taxon>Limulus</taxon>
    </lineage>
</organism>
<gene>
    <name evidence="8 9 10 11" type="primary">LOC106467883</name>
</gene>